<reference evidence="3" key="1">
    <citation type="submission" date="2020-10" db="EMBL/GenBank/DDBJ databases">
        <authorList>
            <person name="Gilroy R."/>
        </authorList>
    </citation>
    <scope>NUCLEOTIDE SEQUENCE</scope>
    <source>
        <strain evidence="3">11300</strain>
    </source>
</reference>
<dbReference type="EMBL" id="DVMO01000081">
    <property type="protein sequence ID" value="HIU27791.1"/>
    <property type="molecule type" value="Genomic_DNA"/>
</dbReference>
<feature type="compositionally biased region" description="Basic and acidic residues" evidence="1">
    <location>
        <begin position="357"/>
        <end position="375"/>
    </location>
</feature>
<evidence type="ECO:0000313" key="4">
    <source>
        <dbReference type="Proteomes" id="UP000824091"/>
    </source>
</evidence>
<feature type="transmembrane region" description="Helical" evidence="2">
    <location>
        <begin position="116"/>
        <end position="140"/>
    </location>
</feature>
<keyword evidence="2" id="KW-1133">Transmembrane helix</keyword>
<dbReference type="PANTHER" id="PTHR42867:SF1">
    <property type="entry name" value="MEMBRANE PROTEIN-RELATED"/>
    <property type="match status" value="1"/>
</dbReference>
<feature type="compositionally biased region" description="Low complexity" evidence="1">
    <location>
        <begin position="338"/>
        <end position="347"/>
    </location>
</feature>
<dbReference type="Proteomes" id="UP000824091">
    <property type="component" value="Unassembled WGS sequence"/>
</dbReference>
<evidence type="ECO:0000313" key="3">
    <source>
        <dbReference type="EMBL" id="HIU27791.1"/>
    </source>
</evidence>
<evidence type="ECO:0000256" key="2">
    <source>
        <dbReference type="SAM" id="Phobius"/>
    </source>
</evidence>
<comment type="caution">
    <text evidence="3">The sequence shown here is derived from an EMBL/GenBank/DDBJ whole genome shotgun (WGS) entry which is preliminary data.</text>
</comment>
<dbReference type="InterPro" id="IPR010787">
    <property type="entry name" value="DUF1385"/>
</dbReference>
<keyword evidence="2" id="KW-0812">Transmembrane</keyword>
<dbReference type="PANTHER" id="PTHR42867">
    <property type="entry name" value="MEMBRANE PROTEIN-RELATED"/>
    <property type="match status" value="1"/>
</dbReference>
<feature type="transmembrane region" description="Helical" evidence="2">
    <location>
        <begin position="152"/>
        <end position="174"/>
    </location>
</feature>
<name>A0A9D1I463_9FIRM</name>
<gene>
    <name evidence="3" type="ORF">IAD16_05380</name>
</gene>
<dbReference type="AlphaFoldDB" id="A0A9D1I463"/>
<organism evidence="3 4">
    <name type="scientific">Candidatus Fimisoma avicola</name>
    <dbReference type="NCBI Taxonomy" id="2840826"/>
    <lineage>
        <taxon>Bacteria</taxon>
        <taxon>Bacillati</taxon>
        <taxon>Bacillota</taxon>
        <taxon>Clostridia</taxon>
        <taxon>Eubacteriales</taxon>
        <taxon>Candidatus Fimisoma</taxon>
    </lineage>
</organism>
<protein>
    <submittedName>
        <fullName evidence="3">DUF1385 domain-containing protein</fullName>
    </submittedName>
</protein>
<keyword evidence="2" id="KW-0472">Membrane</keyword>
<feature type="region of interest" description="Disordered" evidence="1">
    <location>
        <begin position="327"/>
        <end position="375"/>
    </location>
</feature>
<sequence length="375" mass="41141">MDLKKIFLKNACPTSIGGQAIMEGIMMRGPKKTAIAVRLADGNIHMKTQPAPVPSKWGKIPVIRGVVNFVSSLVQGTKVLMYSADIIEENYPDEYEKDKFDIWIENKFGKEKSWKILMFFSVAVAIVLSVAIFMLLPTVAVGLLSKVTDSVILLNLAEGAVRLIIFIGYIALIARMGEIKTVFQYHGAEHKTIHCFENGLPLTPENAQQFYTLHPRCGTSFLMFVMVIAILVHALMGWPNVWIRLISRILVLPLIAGLSYELLKWAGRSDNIVVKVLSLPGLYLQKLTTNEPDDKQLEVAIAALKAVLPENDTPYFEGLCDLDGEPIKNNAAEEDDAASAAADGNTADGEDTDEEGGCDHEPAAEGTDQLRSDPA</sequence>
<dbReference type="Pfam" id="PF07136">
    <property type="entry name" value="DUF1385"/>
    <property type="match status" value="1"/>
</dbReference>
<feature type="transmembrane region" description="Helical" evidence="2">
    <location>
        <begin position="221"/>
        <end position="239"/>
    </location>
</feature>
<reference evidence="3" key="2">
    <citation type="journal article" date="2021" name="PeerJ">
        <title>Extensive microbial diversity within the chicken gut microbiome revealed by metagenomics and culture.</title>
        <authorList>
            <person name="Gilroy R."/>
            <person name="Ravi A."/>
            <person name="Getino M."/>
            <person name="Pursley I."/>
            <person name="Horton D.L."/>
            <person name="Alikhan N.F."/>
            <person name="Baker D."/>
            <person name="Gharbi K."/>
            <person name="Hall N."/>
            <person name="Watson M."/>
            <person name="Adriaenssens E.M."/>
            <person name="Foster-Nyarko E."/>
            <person name="Jarju S."/>
            <person name="Secka A."/>
            <person name="Antonio M."/>
            <person name="Oren A."/>
            <person name="Chaudhuri R.R."/>
            <person name="La Ragione R."/>
            <person name="Hildebrand F."/>
            <person name="Pallen M.J."/>
        </authorList>
    </citation>
    <scope>NUCLEOTIDE SEQUENCE</scope>
    <source>
        <strain evidence="3">11300</strain>
    </source>
</reference>
<accession>A0A9D1I463</accession>
<proteinExistence type="predicted"/>
<evidence type="ECO:0000256" key="1">
    <source>
        <dbReference type="SAM" id="MobiDB-lite"/>
    </source>
</evidence>